<dbReference type="InterPro" id="IPR017972">
    <property type="entry name" value="Cyt_P450_CS"/>
</dbReference>
<dbReference type="PRINTS" id="PR00463">
    <property type="entry name" value="EP450I"/>
</dbReference>
<feature type="binding site" description="axial binding residue" evidence="9">
    <location>
        <position position="467"/>
    </location>
    <ligand>
        <name>heme</name>
        <dbReference type="ChEBI" id="CHEBI:30413"/>
    </ligand>
    <ligandPart>
        <name>Fe</name>
        <dbReference type="ChEBI" id="CHEBI:18248"/>
    </ligandPart>
</feature>
<dbReference type="InterPro" id="IPR001128">
    <property type="entry name" value="Cyt_P450"/>
</dbReference>
<keyword evidence="8 10" id="KW-0503">Monooxygenase</keyword>
<dbReference type="InterPro" id="IPR002401">
    <property type="entry name" value="Cyt_P450_E_grp-I"/>
</dbReference>
<dbReference type="Pfam" id="PF00067">
    <property type="entry name" value="p450"/>
    <property type="match status" value="1"/>
</dbReference>
<keyword evidence="13" id="KW-1185">Reference proteome</keyword>
<keyword evidence="7 9" id="KW-0408">Iron</keyword>
<dbReference type="EMBL" id="WHUW01000021">
    <property type="protein sequence ID" value="KAF8436621.1"/>
    <property type="molecule type" value="Genomic_DNA"/>
</dbReference>
<dbReference type="GO" id="GO:0016705">
    <property type="term" value="F:oxidoreductase activity, acting on paired donors, with incorporation or reduction of molecular oxygen"/>
    <property type="evidence" value="ECO:0007669"/>
    <property type="project" value="InterPro"/>
</dbReference>
<evidence type="ECO:0000256" key="10">
    <source>
        <dbReference type="RuleBase" id="RU000461"/>
    </source>
</evidence>
<evidence type="ECO:0000313" key="13">
    <source>
        <dbReference type="Proteomes" id="UP001194468"/>
    </source>
</evidence>
<evidence type="ECO:0000256" key="6">
    <source>
        <dbReference type="ARBA" id="ARBA00023002"/>
    </source>
</evidence>
<name>A0AAD4BQH2_BOLED</name>
<keyword evidence="11" id="KW-1133">Transmembrane helix</keyword>
<evidence type="ECO:0000256" key="11">
    <source>
        <dbReference type="SAM" id="Phobius"/>
    </source>
</evidence>
<protein>
    <submittedName>
        <fullName evidence="12">Cytochrome P450</fullName>
    </submittedName>
</protein>
<dbReference type="SUPFAM" id="SSF48264">
    <property type="entry name" value="Cytochrome P450"/>
    <property type="match status" value="1"/>
</dbReference>
<dbReference type="CDD" id="cd11065">
    <property type="entry name" value="CYP64-like"/>
    <property type="match status" value="1"/>
</dbReference>
<dbReference type="PROSITE" id="PS00086">
    <property type="entry name" value="CYTOCHROME_P450"/>
    <property type="match status" value="1"/>
</dbReference>
<evidence type="ECO:0000256" key="3">
    <source>
        <dbReference type="ARBA" id="ARBA00010617"/>
    </source>
</evidence>
<evidence type="ECO:0000256" key="1">
    <source>
        <dbReference type="ARBA" id="ARBA00001971"/>
    </source>
</evidence>
<dbReference type="PRINTS" id="PR00385">
    <property type="entry name" value="P450"/>
</dbReference>
<dbReference type="Gene3D" id="1.10.630.10">
    <property type="entry name" value="Cytochrome P450"/>
    <property type="match status" value="1"/>
</dbReference>
<reference evidence="12" key="1">
    <citation type="submission" date="2019-10" db="EMBL/GenBank/DDBJ databases">
        <authorList>
            <consortium name="DOE Joint Genome Institute"/>
            <person name="Kuo A."/>
            <person name="Miyauchi S."/>
            <person name="Kiss E."/>
            <person name="Drula E."/>
            <person name="Kohler A."/>
            <person name="Sanchez-Garcia M."/>
            <person name="Andreopoulos B."/>
            <person name="Barry K.W."/>
            <person name="Bonito G."/>
            <person name="Buee M."/>
            <person name="Carver A."/>
            <person name="Chen C."/>
            <person name="Cichocki N."/>
            <person name="Clum A."/>
            <person name="Culley D."/>
            <person name="Crous P.W."/>
            <person name="Fauchery L."/>
            <person name="Girlanda M."/>
            <person name="Hayes R."/>
            <person name="Keri Z."/>
            <person name="LaButti K."/>
            <person name="Lipzen A."/>
            <person name="Lombard V."/>
            <person name="Magnuson J."/>
            <person name="Maillard F."/>
            <person name="Morin E."/>
            <person name="Murat C."/>
            <person name="Nolan M."/>
            <person name="Ohm R."/>
            <person name="Pangilinan J."/>
            <person name="Pereira M."/>
            <person name="Perotto S."/>
            <person name="Peter M."/>
            <person name="Riley R."/>
            <person name="Sitrit Y."/>
            <person name="Stielow B."/>
            <person name="Szollosi G."/>
            <person name="Zifcakova L."/>
            <person name="Stursova M."/>
            <person name="Spatafora J.W."/>
            <person name="Tedersoo L."/>
            <person name="Vaario L.-M."/>
            <person name="Yamada A."/>
            <person name="Yan M."/>
            <person name="Wang P."/>
            <person name="Xu J."/>
            <person name="Bruns T."/>
            <person name="Baldrian P."/>
            <person name="Vilgalys R."/>
            <person name="Henrissat B."/>
            <person name="Grigoriev I.V."/>
            <person name="Hibbett D."/>
            <person name="Nagy L.G."/>
            <person name="Martin F.M."/>
        </authorList>
    </citation>
    <scope>NUCLEOTIDE SEQUENCE</scope>
    <source>
        <strain evidence="12">BED1</strain>
    </source>
</reference>
<feature type="transmembrane region" description="Helical" evidence="11">
    <location>
        <begin position="237"/>
        <end position="254"/>
    </location>
</feature>
<keyword evidence="6 10" id="KW-0560">Oxidoreductase</keyword>
<evidence type="ECO:0000256" key="2">
    <source>
        <dbReference type="ARBA" id="ARBA00005179"/>
    </source>
</evidence>
<keyword evidence="11" id="KW-0472">Membrane</keyword>
<evidence type="ECO:0000256" key="8">
    <source>
        <dbReference type="ARBA" id="ARBA00023033"/>
    </source>
</evidence>
<dbReference type="PANTHER" id="PTHR46300:SF7">
    <property type="entry name" value="P450, PUTATIVE (EUROFUNG)-RELATED"/>
    <property type="match status" value="1"/>
</dbReference>
<dbReference type="GO" id="GO:0004497">
    <property type="term" value="F:monooxygenase activity"/>
    <property type="evidence" value="ECO:0007669"/>
    <property type="project" value="UniProtKB-KW"/>
</dbReference>
<evidence type="ECO:0000256" key="5">
    <source>
        <dbReference type="ARBA" id="ARBA00022723"/>
    </source>
</evidence>
<organism evidence="12 13">
    <name type="scientific">Boletus edulis BED1</name>
    <dbReference type="NCBI Taxonomy" id="1328754"/>
    <lineage>
        <taxon>Eukaryota</taxon>
        <taxon>Fungi</taxon>
        <taxon>Dikarya</taxon>
        <taxon>Basidiomycota</taxon>
        <taxon>Agaricomycotina</taxon>
        <taxon>Agaricomycetes</taxon>
        <taxon>Agaricomycetidae</taxon>
        <taxon>Boletales</taxon>
        <taxon>Boletineae</taxon>
        <taxon>Boletaceae</taxon>
        <taxon>Boletoideae</taxon>
        <taxon>Boletus</taxon>
    </lineage>
</organism>
<keyword evidence="11" id="KW-0812">Transmembrane</keyword>
<gene>
    <name evidence="12" type="ORF">L210DRAFT_2462245</name>
</gene>
<dbReference type="AlphaFoldDB" id="A0AAD4BQH2"/>
<comment type="caution">
    <text evidence="12">The sequence shown here is derived from an EMBL/GenBank/DDBJ whole genome shotgun (WGS) entry which is preliminary data.</text>
</comment>
<keyword evidence="4 9" id="KW-0349">Heme</keyword>
<keyword evidence="5 9" id="KW-0479">Metal-binding</keyword>
<reference evidence="12" key="2">
    <citation type="journal article" date="2020" name="Nat. Commun.">
        <title>Large-scale genome sequencing of mycorrhizal fungi provides insights into the early evolution of symbiotic traits.</title>
        <authorList>
            <person name="Miyauchi S."/>
            <person name="Kiss E."/>
            <person name="Kuo A."/>
            <person name="Drula E."/>
            <person name="Kohler A."/>
            <person name="Sanchez-Garcia M."/>
            <person name="Morin E."/>
            <person name="Andreopoulos B."/>
            <person name="Barry K.W."/>
            <person name="Bonito G."/>
            <person name="Buee M."/>
            <person name="Carver A."/>
            <person name="Chen C."/>
            <person name="Cichocki N."/>
            <person name="Clum A."/>
            <person name="Culley D."/>
            <person name="Crous P.W."/>
            <person name="Fauchery L."/>
            <person name="Girlanda M."/>
            <person name="Hayes R.D."/>
            <person name="Keri Z."/>
            <person name="LaButti K."/>
            <person name="Lipzen A."/>
            <person name="Lombard V."/>
            <person name="Magnuson J."/>
            <person name="Maillard F."/>
            <person name="Murat C."/>
            <person name="Nolan M."/>
            <person name="Ohm R.A."/>
            <person name="Pangilinan J."/>
            <person name="Pereira M.F."/>
            <person name="Perotto S."/>
            <person name="Peter M."/>
            <person name="Pfister S."/>
            <person name="Riley R."/>
            <person name="Sitrit Y."/>
            <person name="Stielow J.B."/>
            <person name="Szollosi G."/>
            <person name="Zifcakova L."/>
            <person name="Stursova M."/>
            <person name="Spatafora J.W."/>
            <person name="Tedersoo L."/>
            <person name="Vaario L.M."/>
            <person name="Yamada A."/>
            <person name="Yan M."/>
            <person name="Wang P."/>
            <person name="Xu J."/>
            <person name="Bruns T."/>
            <person name="Baldrian P."/>
            <person name="Vilgalys R."/>
            <person name="Dunand C."/>
            <person name="Henrissat B."/>
            <person name="Grigoriev I.V."/>
            <person name="Hibbett D."/>
            <person name="Nagy L.G."/>
            <person name="Martin F.M."/>
        </authorList>
    </citation>
    <scope>NUCLEOTIDE SEQUENCE</scope>
    <source>
        <strain evidence="12">BED1</strain>
    </source>
</reference>
<dbReference type="GO" id="GO:0020037">
    <property type="term" value="F:heme binding"/>
    <property type="evidence" value="ECO:0007669"/>
    <property type="project" value="InterPro"/>
</dbReference>
<dbReference type="Proteomes" id="UP001194468">
    <property type="component" value="Unassembled WGS sequence"/>
</dbReference>
<sequence length="543" mass="61123">MAVLHPTNLKGPCPFVCLVLLPLAMHDWTTTGTLALGCLVVLYIAQRALRTRIPYPLPPGPPGLPWFGNVIGINKDAPCLTYAEWARTYGDLVYSRLLGRDIIIINSEKIAKDLLEIRSKNYSDRPYFITNELCGVDFNSALMSYGDRWRLHRRFFHQTFGPEAAPRFLPYQHRRACHLLHRLLETPDKFNDHIFEFTASVILNSTYDYDPASREDDLVDIVANLLTIVVPAMRPDIAVILGAFPCLLYLPSWFPGMSFKREMAVARAYSKQYLERAFEYGLQKVVMNNSVAPSMIHDALQRMEENKVSPSESWMQGLKGAAGTAFLAASETSNSSLMTFILMMVMNPAAQEKAQAQIDAVVGRDRLPGIEDRPLLPFIDAIFRETIRFSPVLPLSIPYAAIDDDMYHGYHIPKGAILLANLWSMAHDESRYPNPHTFIPERFLNDDGSLKPNDTQHLAFGFGRRTCVGRHFADASVWTVMAKVLAVFNILGPLDENGVEMPVEPRFSTGIAIHPLPFRCRIVPRCEGMDAERLERLIAASVV</sequence>
<dbReference type="GO" id="GO:0005506">
    <property type="term" value="F:iron ion binding"/>
    <property type="evidence" value="ECO:0007669"/>
    <property type="project" value="InterPro"/>
</dbReference>
<evidence type="ECO:0000256" key="4">
    <source>
        <dbReference type="ARBA" id="ARBA00022617"/>
    </source>
</evidence>
<dbReference type="InterPro" id="IPR036396">
    <property type="entry name" value="Cyt_P450_sf"/>
</dbReference>
<evidence type="ECO:0000256" key="7">
    <source>
        <dbReference type="ARBA" id="ARBA00023004"/>
    </source>
</evidence>
<comment type="pathway">
    <text evidence="2">Secondary metabolite biosynthesis.</text>
</comment>
<evidence type="ECO:0000313" key="12">
    <source>
        <dbReference type="EMBL" id="KAF8436621.1"/>
    </source>
</evidence>
<proteinExistence type="inferred from homology"/>
<accession>A0AAD4BQH2</accession>
<comment type="similarity">
    <text evidence="3 10">Belongs to the cytochrome P450 family.</text>
</comment>
<dbReference type="InterPro" id="IPR050364">
    <property type="entry name" value="Cytochrome_P450_fung"/>
</dbReference>
<comment type="cofactor">
    <cofactor evidence="1 9">
        <name>heme</name>
        <dbReference type="ChEBI" id="CHEBI:30413"/>
    </cofactor>
</comment>
<dbReference type="PANTHER" id="PTHR46300">
    <property type="entry name" value="P450, PUTATIVE (EUROFUNG)-RELATED-RELATED"/>
    <property type="match status" value="1"/>
</dbReference>
<evidence type="ECO:0000256" key="9">
    <source>
        <dbReference type="PIRSR" id="PIRSR602401-1"/>
    </source>
</evidence>
<feature type="transmembrane region" description="Helical" evidence="11">
    <location>
        <begin position="28"/>
        <end position="45"/>
    </location>
</feature>